<dbReference type="CDD" id="cd06261">
    <property type="entry name" value="TM_PBP2"/>
    <property type="match status" value="1"/>
</dbReference>
<keyword evidence="5 10" id="KW-1003">Cell membrane</keyword>
<evidence type="ECO:0000256" key="9">
    <source>
        <dbReference type="ARBA" id="ARBA00023136"/>
    </source>
</evidence>
<keyword evidence="6" id="KW-0592">Phosphate transport</keyword>
<evidence type="ECO:0000256" key="7">
    <source>
        <dbReference type="ARBA" id="ARBA00022692"/>
    </source>
</evidence>
<dbReference type="Proteomes" id="UP000553706">
    <property type="component" value="Unassembled WGS sequence"/>
</dbReference>
<dbReference type="AlphaFoldDB" id="A0A840VB46"/>
<feature type="transmembrane region" description="Helical" evidence="10">
    <location>
        <begin position="260"/>
        <end position="284"/>
    </location>
</feature>
<evidence type="ECO:0000256" key="4">
    <source>
        <dbReference type="ARBA" id="ARBA00022448"/>
    </source>
</evidence>
<name>A0A840VB46_9PROT</name>
<evidence type="ECO:0000256" key="6">
    <source>
        <dbReference type="ARBA" id="ARBA00022592"/>
    </source>
</evidence>
<keyword evidence="13" id="KW-1185">Reference proteome</keyword>
<dbReference type="PROSITE" id="PS50928">
    <property type="entry name" value="ABC_TM1"/>
    <property type="match status" value="1"/>
</dbReference>
<dbReference type="GO" id="GO:0035435">
    <property type="term" value="P:phosphate ion transmembrane transport"/>
    <property type="evidence" value="ECO:0007669"/>
    <property type="project" value="InterPro"/>
</dbReference>
<evidence type="ECO:0000259" key="11">
    <source>
        <dbReference type="PROSITE" id="PS50928"/>
    </source>
</evidence>
<evidence type="ECO:0000256" key="8">
    <source>
        <dbReference type="ARBA" id="ARBA00022989"/>
    </source>
</evidence>
<dbReference type="GO" id="GO:0005886">
    <property type="term" value="C:plasma membrane"/>
    <property type="evidence" value="ECO:0007669"/>
    <property type="project" value="UniProtKB-SubCell"/>
</dbReference>
<keyword evidence="4" id="KW-0813">Transport</keyword>
<dbReference type="InterPro" id="IPR005672">
    <property type="entry name" value="Phosphate_PstA"/>
</dbReference>
<reference evidence="12 13" key="1">
    <citation type="submission" date="2020-08" db="EMBL/GenBank/DDBJ databases">
        <title>Genomic Encyclopedia of Type Strains, Phase IV (KMG-IV): sequencing the most valuable type-strain genomes for metagenomic binning, comparative biology and taxonomic classification.</title>
        <authorList>
            <person name="Goeker M."/>
        </authorList>
    </citation>
    <scope>NUCLEOTIDE SEQUENCE [LARGE SCALE GENOMIC DNA]</scope>
    <source>
        <strain evidence="12 13">DSM 27026</strain>
    </source>
</reference>
<evidence type="ECO:0000256" key="3">
    <source>
        <dbReference type="ARBA" id="ARBA00016864"/>
    </source>
</evidence>
<feature type="transmembrane region" description="Helical" evidence="10">
    <location>
        <begin position="118"/>
        <end position="139"/>
    </location>
</feature>
<dbReference type="Gene3D" id="1.10.3720.10">
    <property type="entry name" value="MetI-like"/>
    <property type="match status" value="1"/>
</dbReference>
<keyword evidence="8 10" id="KW-1133">Transmembrane helix</keyword>
<accession>A0A840VB46</accession>
<sequence>MSASVSLKATRSAHELRRVITSNIGWIGCGLALLLVIAPLLDIVGVVTFNGLAAFSVQLFTKSTGGTANGLLNAMEGTVIITIFAMLIAVPIGIGAGVHLSEYGKNQLGGVIRFLSDVLTGTPSIVLGYFSYIVFIIGFGWGFSLAAAAITLAILIVPYLARITELALQQVPNPMREAAYALGADDSTVVFKVVLPAASAGVITGALLGLAISVGETAPLIYTAGWSDFTWDGRFTHAPVAYLTYVIWTFIDQPDAHSHALAYAAAFFVMLVVLAINIAVRLVVKRTKFA</sequence>
<protein>
    <recommendedName>
        <fullName evidence="3 10">Phosphate transport system permease protein PstA</fullName>
    </recommendedName>
</protein>
<dbReference type="GO" id="GO:0005315">
    <property type="term" value="F:phosphate transmembrane transporter activity"/>
    <property type="evidence" value="ECO:0007669"/>
    <property type="project" value="InterPro"/>
</dbReference>
<evidence type="ECO:0000313" key="13">
    <source>
        <dbReference type="Proteomes" id="UP000553706"/>
    </source>
</evidence>
<feature type="transmembrane region" description="Helical" evidence="10">
    <location>
        <begin position="77"/>
        <end position="98"/>
    </location>
</feature>
<dbReference type="PANTHER" id="PTHR42922:SF1">
    <property type="entry name" value="PHOSPHATE TRANSPORT SYSTEM PERMEASE PROTEIN PSTA"/>
    <property type="match status" value="1"/>
</dbReference>
<keyword evidence="7 10" id="KW-0812">Transmembrane</keyword>
<dbReference type="InterPro" id="IPR035906">
    <property type="entry name" value="MetI-like_sf"/>
</dbReference>
<evidence type="ECO:0000313" key="12">
    <source>
        <dbReference type="EMBL" id="MBB5372057.1"/>
    </source>
</evidence>
<feature type="transmembrane region" description="Helical" evidence="10">
    <location>
        <begin position="24"/>
        <end position="57"/>
    </location>
</feature>
<gene>
    <name evidence="12" type="ORF">HNP71_000281</name>
</gene>
<keyword evidence="9 10" id="KW-0472">Membrane</keyword>
<dbReference type="InterPro" id="IPR051408">
    <property type="entry name" value="Phosphate_transprt_permease"/>
</dbReference>
<evidence type="ECO:0000256" key="2">
    <source>
        <dbReference type="ARBA" id="ARBA00007069"/>
    </source>
</evidence>
<organism evidence="12 13">
    <name type="scientific">Acidocella aromatica</name>
    <dbReference type="NCBI Taxonomy" id="1303579"/>
    <lineage>
        <taxon>Bacteria</taxon>
        <taxon>Pseudomonadati</taxon>
        <taxon>Pseudomonadota</taxon>
        <taxon>Alphaproteobacteria</taxon>
        <taxon>Acetobacterales</taxon>
        <taxon>Acidocellaceae</taxon>
        <taxon>Acidocella</taxon>
    </lineage>
</organism>
<comment type="subcellular location">
    <subcellularLocation>
        <location evidence="10">Cell inner membrane</location>
        <topology evidence="10">Multi-pass membrane protein</topology>
    </subcellularLocation>
    <subcellularLocation>
        <location evidence="1">Cell membrane</location>
        <topology evidence="1">Multi-pass membrane protein</topology>
    </subcellularLocation>
</comment>
<dbReference type="InterPro" id="IPR000515">
    <property type="entry name" value="MetI-like"/>
</dbReference>
<comment type="similarity">
    <text evidence="2 10">Belongs to the binding-protein-dependent transport system permease family. CysTW subfamily.</text>
</comment>
<dbReference type="NCBIfam" id="TIGR00974">
    <property type="entry name" value="3a0107s02c"/>
    <property type="match status" value="1"/>
</dbReference>
<comment type="caution">
    <text evidence="12">The sequence shown here is derived from an EMBL/GenBank/DDBJ whole genome shotgun (WGS) entry which is preliminary data.</text>
</comment>
<dbReference type="PANTHER" id="PTHR42922">
    <property type="entry name" value="PHOSPHATE TRANSPORT SYSTEM PERMEASE PROTEIN PSTA"/>
    <property type="match status" value="1"/>
</dbReference>
<dbReference type="RefSeq" id="WP_183265054.1">
    <property type="nucleotide sequence ID" value="NZ_JACHFJ010000001.1"/>
</dbReference>
<evidence type="ECO:0000256" key="10">
    <source>
        <dbReference type="RuleBase" id="RU363043"/>
    </source>
</evidence>
<dbReference type="Pfam" id="PF00528">
    <property type="entry name" value="BPD_transp_1"/>
    <property type="match status" value="1"/>
</dbReference>
<evidence type="ECO:0000256" key="1">
    <source>
        <dbReference type="ARBA" id="ARBA00004651"/>
    </source>
</evidence>
<dbReference type="EMBL" id="JACHFJ010000001">
    <property type="protein sequence ID" value="MBB5372057.1"/>
    <property type="molecule type" value="Genomic_DNA"/>
</dbReference>
<proteinExistence type="inferred from homology"/>
<feature type="domain" description="ABC transmembrane type-1" evidence="11">
    <location>
        <begin position="75"/>
        <end position="280"/>
    </location>
</feature>
<feature type="transmembrane region" description="Helical" evidence="10">
    <location>
        <begin position="189"/>
        <end position="212"/>
    </location>
</feature>
<dbReference type="SUPFAM" id="SSF161098">
    <property type="entry name" value="MetI-like"/>
    <property type="match status" value="1"/>
</dbReference>
<feature type="transmembrane region" description="Helical" evidence="10">
    <location>
        <begin position="145"/>
        <end position="168"/>
    </location>
</feature>
<evidence type="ECO:0000256" key="5">
    <source>
        <dbReference type="ARBA" id="ARBA00022475"/>
    </source>
</evidence>